<comment type="function">
    <text evidence="2 13">Catalyzes the isomerization between 2-isopropylmalate and 3-isopropylmalate, via the formation of 2-isopropylmaleate.</text>
</comment>
<feature type="binding site" evidence="13">
    <location>
        <position position="412"/>
    </location>
    <ligand>
        <name>[4Fe-4S] cluster</name>
        <dbReference type="ChEBI" id="CHEBI:49883"/>
    </ligand>
</feature>
<organism evidence="15 16">
    <name type="scientific">Salipiger abyssi</name>
    <dbReference type="NCBI Taxonomy" id="1250539"/>
    <lineage>
        <taxon>Bacteria</taxon>
        <taxon>Pseudomonadati</taxon>
        <taxon>Pseudomonadota</taxon>
        <taxon>Alphaproteobacteria</taxon>
        <taxon>Rhodobacterales</taxon>
        <taxon>Roseobacteraceae</taxon>
        <taxon>Salipiger</taxon>
    </lineage>
</organism>
<keyword evidence="9 13" id="KW-0408">Iron</keyword>
<evidence type="ECO:0000256" key="6">
    <source>
        <dbReference type="ARBA" id="ARBA00022485"/>
    </source>
</evidence>
<evidence type="ECO:0000256" key="11">
    <source>
        <dbReference type="ARBA" id="ARBA00023239"/>
    </source>
</evidence>
<proteinExistence type="inferred from homology"/>
<comment type="pathway">
    <text evidence="3 13">Amino-acid biosynthesis; L-leucine biosynthesis; L-leucine from 3-methyl-2-oxobutanoate: step 2/4.</text>
</comment>
<dbReference type="PROSITE" id="PS00450">
    <property type="entry name" value="ACONITASE_1"/>
    <property type="match status" value="1"/>
</dbReference>
<dbReference type="PANTHER" id="PTHR43822:SF9">
    <property type="entry name" value="3-ISOPROPYLMALATE DEHYDRATASE"/>
    <property type="match status" value="1"/>
</dbReference>
<dbReference type="Gene3D" id="3.30.499.10">
    <property type="entry name" value="Aconitase, domain 3"/>
    <property type="match status" value="2"/>
</dbReference>
<name>A0A1P8UUY9_9RHOB</name>
<dbReference type="GO" id="GO:0051539">
    <property type="term" value="F:4 iron, 4 sulfur cluster binding"/>
    <property type="evidence" value="ECO:0007669"/>
    <property type="project" value="UniProtKB-KW"/>
</dbReference>
<reference evidence="15 16" key="1">
    <citation type="submission" date="2016-04" db="EMBL/GenBank/DDBJ databases">
        <title>Deep-sea bacteria in the southern Pacific.</title>
        <authorList>
            <person name="Tang K."/>
        </authorList>
    </citation>
    <scope>NUCLEOTIDE SEQUENCE [LARGE SCALE GENOMIC DNA]</scope>
    <source>
        <strain evidence="15 16">JLT2014</strain>
    </source>
</reference>
<dbReference type="GO" id="GO:0009098">
    <property type="term" value="P:L-leucine biosynthetic process"/>
    <property type="evidence" value="ECO:0007669"/>
    <property type="project" value="UniProtKB-UniRule"/>
</dbReference>
<sequence>MSGKTLYDKIWDAHVVQQDDDGTCLLYIDRHLVHEVTSPQAFEGLRMAGRKVRAPQRTIAVPDHNVSTTPGRNEGVEKNEESRIQLAALDKNAKDFELVYYPVDDIRQGIVHIIGPEQGWTLPGMTVVCGDSHTATHGAFGALAHGIGTSEVEHVLATQTLIQSKSKNMKVEITGKLAPGVTGKDVTLAVIAHTGTGGGTGHVIEYCGEAIRSLSMEGRMTVCNMAIEGGARAGLIAPDETTFEYVKGRPHSPKGAQFEAALAWWKTLYSDDDAHWDKVVTIRGEDIAPLVTWGTSPEDVLPITGTVPAPEDFTGGKVEAVKRSLQYMGLEAGTPLTEIEIDTVFIGSCTNGRIEDLRAAAEVLKGRKIKEGIRAMVVPGSGLVRAQAEEEGIAQIFIDAGFEWRMAGCSMCLAMNPDQLAPGERCAATSNRNFEGRQGKGGRTHLVSPAMAAAAAVTGHLTDVRELMQEPVSA</sequence>
<keyword evidence="16" id="KW-1185">Reference proteome</keyword>
<dbReference type="NCBIfam" id="TIGR00170">
    <property type="entry name" value="leuC"/>
    <property type="match status" value="1"/>
</dbReference>
<evidence type="ECO:0000256" key="9">
    <source>
        <dbReference type="ARBA" id="ARBA00023004"/>
    </source>
</evidence>
<keyword evidence="11 13" id="KW-0456">Lyase</keyword>
<dbReference type="GO" id="GO:0003861">
    <property type="term" value="F:3-isopropylmalate dehydratase activity"/>
    <property type="evidence" value="ECO:0007669"/>
    <property type="project" value="UniProtKB-UniRule"/>
</dbReference>
<dbReference type="STRING" id="1250539.Ga0080574_TMP2864"/>
<dbReference type="InterPro" id="IPR001030">
    <property type="entry name" value="Acoase/IPM_deHydtase_lsu_aba"/>
</dbReference>
<keyword evidence="6 13" id="KW-0004">4Fe-4S</keyword>
<dbReference type="KEGG" id="paby:Ga0080574_TMP2864"/>
<dbReference type="UniPathway" id="UPA00048">
    <property type="reaction ID" value="UER00071"/>
</dbReference>
<comment type="similarity">
    <text evidence="13">Belongs to the aconitase/IPM isomerase family. LeuC type 1 subfamily.</text>
</comment>
<dbReference type="InterPro" id="IPR004430">
    <property type="entry name" value="3-IsopropMal_deHydase_lsu"/>
</dbReference>
<evidence type="ECO:0000256" key="4">
    <source>
        <dbReference type="ARBA" id="ARBA00011271"/>
    </source>
</evidence>
<evidence type="ECO:0000313" key="15">
    <source>
        <dbReference type="EMBL" id="APZ53198.1"/>
    </source>
</evidence>
<keyword evidence="5 13" id="KW-0432">Leucine biosynthesis</keyword>
<evidence type="ECO:0000256" key="10">
    <source>
        <dbReference type="ARBA" id="ARBA00023014"/>
    </source>
</evidence>
<dbReference type="InterPro" id="IPR050067">
    <property type="entry name" value="IPM_dehydratase_rel_enz"/>
</dbReference>
<keyword evidence="10 13" id="KW-0411">Iron-sulfur</keyword>
<dbReference type="EMBL" id="CP015093">
    <property type="protein sequence ID" value="APZ53198.1"/>
    <property type="molecule type" value="Genomic_DNA"/>
</dbReference>
<evidence type="ECO:0000256" key="12">
    <source>
        <dbReference type="ARBA" id="ARBA00023304"/>
    </source>
</evidence>
<dbReference type="InterPro" id="IPR018136">
    <property type="entry name" value="Aconitase_4Fe-4S_BS"/>
</dbReference>
<gene>
    <name evidence="13" type="primary">leuC</name>
    <name evidence="15" type="ORF">Ga0080574_TMP2864</name>
</gene>
<dbReference type="NCBIfam" id="NF004016">
    <property type="entry name" value="PRK05478.1"/>
    <property type="match status" value="1"/>
</dbReference>
<keyword evidence="7 13" id="KW-0028">Amino-acid biosynthesis</keyword>
<dbReference type="NCBIfam" id="NF009116">
    <property type="entry name" value="PRK12466.1"/>
    <property type="match status" value="1"/>
</dbReference>
<dbReference type="PRINTS" id="PR00415">
    <property type="entry name" value="ACONITASE"/>
</dbReference>
<evidence type="ECO:0000256" key="1">
    <source>
        <dbReference type="ARBA" id="ARBA00000491"/>
    </source>
</evidence>
<dbReference type="InterPro" id="IPR036008">
    <property type="entry name" value="Aconitase_4Fe-4S_dom"/>
</dbReference>
<dbReference type="RefSeq" id="WP_076700742.1">
    <property type="nucleotide sequence ID" value="NZ_CP015093.1"/>
</dbReference>
<dbReference type="PROSITE" id="PS01244">
    <property type="entry name" value="ACONITASE_2"/>
    <property type="match status" value="1"/>
</dbReference>
<feature type="binding site" evidence="13">
    <location>
        <position position="349"/>
    </location>
    <ligand>
        <name>[4Fe-4S] cluster</name>
        <dbReference type="ChEBI" id="CHEBI:49883"/>
    </ligand>
</feature>
<dbReference type="HAMAP" id="MF_01026">
    <property type="entry name" value="LeuC_type1"/>
    <property type="match status" value="1"/>
</dbReference>
<keyword evidence="8 13" id="KW-0479">Metal-binding</keyword>
<dbReference type="SUPFAM" id="SSF53732">
    <property type="entry name" value="Aconitase iron-sulfur domain"/>
    <property type="match status" value="1"/>
</dbReference>
<evidence type="ECO:0000256" key="8">
    <source>
        <dbReference type="ARBA" id="ARBA00022723"/>
    </source>
</evidence>
<dbReference type="AlphaFoldDB" id="A0A1P8UUY9"/>
<dbReference type="OrthoDB" id="9802769at2"/>
<keyword evidence="12 13" id="KW-0100">Branched-chain amino acid biosynthesis</keyword>
<evidence type="ECO:0000259" key="14">
    <source>
        <dbReference type="Pfam" id="PF00330"/>
    </source>
</evidence>
<dbReference type="PANTHER" id="PTHR43822">
    <property type="entry name" value="HOMOACONITASE, MITOCHONDRIAL-RELATED"/>
    <property type="match status" value="1"/>
</dbReference>
<dbReference type="Pfam" id="PF00330">
    <property type="entry name" value="Aconitase"/>
    <property type="match status" value="1"/>
</dbReference>
<feature type="binding site" evidence="13">
    <location>
        <position position="409"/>
    </location>
    <ligand>
        <name>[4Fe-4S] cluster</name>
        <dbReference type="ChEBI" id="CHEBI:49883"/>
    </ligand>
</feature>
<evidence type="ECO:0000313" key="16">
    <source>
        <dbReference type="Proteomes" id="UP000187059"/>
    </source>
</evidence>
<protein>
    <recommendedName>
        <fullName evidence="13">3-isopropylmalate dehydratase large subunit</fullName>
        <ecNumber evidence="13">4.2.1.33</ecNumber>
    </recommendedName>
    <alternativeName>
        <fullName evidence="13">Alpha-IPM isomerase</fullName>
        <shortName evidence="13">IPMI</shortName>
    </alternativeName>
    <alternativeName>
        <fullName evidence="13">Isopropylmalate isomerase</fullName>
    </alternativeName>
</protein>
<evidence type="ECO:0000256" key="2">
    <source>
        <dbReference type="ARBA" id="ARBA00002695"/>
    </source>
</evidence>
<comment type="cofactor">
    <cofactor evidence="13">
        <name>[4Fe-4S] cluster</name>
        <dbReference type="ChEBI" id="CHEBI:49883"/>
    </cofactor>
    <text evidence="13">Binds 1 [4Fe-4S] cluster per subunit.</text>
</comment>
<dbReference type="InterPro" id="IPR015931">
    <property type="entry name" value="Acnase/IPM_dHydase_lsu_aba_1/3"/>
</dbReference>
<evidence type="ECO:0000256" key="13">
    <source>
        <dbReference type="HAMAP-Rule" id="MF_01026"/>
    </source>
</evidence>
<dbReference type="Proteomes" id="UP000187059">
    <property type="component" value="Chromosome"/>
</dbReference>
<dbReference type="GO" id="GO:0046872">
    <property type="term" value="F:metal ion binding"/>
    <property type="evidence" value="ECO:0007669"/>
    <property type="project" value="UniProtKB-KW"/>
</dbReference>
<feature type="domain" description="Aconitase/3-isopropylmalate dehydratase large subunit alpha/beta/alpha" evidence="14">
    <location>
        <begin position="8"/>
        <end position="459"/>
    </location>
</feature>
<dbReference type="FunFam" id="3.30.499.10:FF:000007">
    <property type="entry name" value="3-isopropylmalate dehydratase large subunit"/>
    <property type="match status" value="1"/>
</dbReference>
<evidence type="ECO:0000256" key="3">
    <source>
        <dbReference type="ARBA" id="ARBA00004729"/>
    </source>
</evidence>
<comment type="subunit">
    <text evidence="4 13">Heterodimer of LeuC and LeuD.</text>
</comment>
<dbReference type="CDD" id="cd01583">
    <property type="entry name" value="IPMI"/>
    <property type="match status" value="1"/>
</dbReference>
<dbReference type="InterPro" id="IPR033941">
    <property type="entry name" value="IPMI_cat"/>
</dbReference>
<dbReference type="FunFam" id="3.30.499.10:FF:000006">
    <property type="entry name" value="3-isopropylmalate dehydratase large subunit"/>
    <property type="match status" value="1"/>
</dbReference>
<dbReference type="EC" id="4.2.1.33" evidence="13"/>
<comment type="catalytic activity">
    <reaction evidence="1 13">
        <text>(2R,3S)-3-isopropylmalate = (2S)-2-isopropylmalate</text>
        <dbReference type="Rhea" id="RHEA:32287"/>
        <dbReference type="ChEBI" id="CHEBI:1178"/>
        <dbReference type="ChEBI" id="CHEBI:35121"/>
        <dbReference type="EC" id="4.2.1.33"/>
    </reaction>
</comment>
<evidence type="ECO:0000256" key="5">
    <source>
        <dbReference type="ARBA" id="ARBA00022430"/>
    </source>
</evidence>
<accession>A0A1P8UUY9</accession>
<evidence type="ECO:0000256" key="7">
    <source>
        <dbReference type="ARBA" id="ARBA00022605"/>
    </source>
</evidence>